<dbReference type="EC" id="3.1.26.5" evidence="6"/>
<sequence>MRNTVRRRLKAICAEALPDVRTGADVVIRALPAAASADFATLRAEVVRCLERKAAA</sequence>
<dbReference type="PATRIC" id="fig|273677.3.peg.1661"/>
<protein>
    <submittedName>
        <fullName evidence="6">Ribonuclease P protein component</fullName>
        <ecNumber evidence="6">3.1.26.5</ecNumber>
    </submittedName>
</protein>
<comment type="caution">
    <text evidence="6">The sequence shown here is derived from an EMBL/GenBank/DDBJ whole genome shotgun (WGS) entry which is preliminary data.</text>
</comment>
<keyword evidence="1" id="KW-0819">tRNA processing</keyword>
<reference evidence="6 7" key="1">
    <citation type="submission" date="2014-03" db="EMBL/GenBank/DDBJ databases">
        <title>Draft Genome Sequences of 13 Willow Endophytes.</title>
        <authorList>
            <person name="Gan H.Y."/>
            <person name="Gan H.M."/>
            <person name="Savka M.A."/>
            <person name="Hudson A.O."/>
        </authorList>
    </citation>
    <scope>NUCLEOTIDE SEQUENCE [LARGE SCALE GENOMIC DNA]</scope>
    <source>
        <strain evidence="6 7">RIT293</strain>
    </source>
</reference>
<evidence type="ECO:0000256" key="3">
    <source>
        <dbReference type="ARBA" id="ARBA00022759"/>
    </source>
</evidence>
<organism evidence="6 7">
    <name type="scientific">Microbacterium oleivorans</name>
    <dbReference type="NCBI Taxonomy" id="273677"/>
    <lineage>
        <taxon>Bacteria</taxon>
        <taxon>Bacillati</taxon>
        <taxon>Actinomycetota</taxon>
        <taxon>Actinomycetes</taxon>
        <taxon>Micrococcales</taxon>
        <taxon>Microbacteriaceae</taxon>
        <taxon>Microbacterium</taxon>
    </lineage>
</organism>
<proteinExistence type="predicted"/>
<dbReference type="InterPro" id="IPR020568">
    <property type="entry name" value="Ribosomal_Su5_D2-typ_SF"/>
</dbReference>
<gene>
    <name evidence="6" type="primary">rnpA</name>
    <name evidence="6" type="ORF">BW34_01679</name>
</gene>
<keyword evidence="7" id="KW-1185">Reference proteome</keyword>
<dbReference type="Pfam" id="PF00825">
    <property type="entry name" value="Ribonuclease_P"/>
    <property type="match status" value="1"/>
</dbReference>
<dbReference type="Gene3D" id="3.30.230.10">
    <property type="match status" value="1"/>
</dbReference>
<dbReference type="InterPro" id="IPR000100">
    <property type="entry name" value="RNase_P"/>
</dbReference>
<evidence type="ECO:0000313" key="6">
    <source>
        <dbReference type="EMBL" id="EZP27687.1"/>
    </source>
</evidence>
<dbReference type="AlphaFoldDB" id="A0A031FTU9"/>
<evidence type="ECO:0000256" key="4">
    <source>
        <dbReference type="ARBA" id="ARBA00022801"/>
    </source>
</evidence>
<dbReference type="eggNOG" id="COG0594">
    <property type="taxonomic scope" value="Bacteria"/>
</dbReference>
<evidence type="ECO:0000313" key="7">
    <source>
        <dbReference type="Proteomes" id="UP000024001"/>
    </source>
</evidence>
<dbReference type="EMBL" id="JFYO01000005">
    <property type="protein sequence ID" value="EZP27687.1"/>
    <property type="molecule type" value="Genomic_DNA"/>
</dbReference>
<dbReference type="InterPro" id="IPR014721">
    <property type="entry name" value="Ribsml_uS5_D2-typ_fold_subgr"/>
</dbReference>
<dbReference type="GO" id="GO:0000049">
    <property type="term" value="F:tRNA binding"/>
    <property type="evidence" value="ECO:0007669"/>
    <property type="project" value="InterPro"/>
</dbReference>
<evidence type="ECO:0000256" key="5">
    <source>
        <dbReference type="ARBA" id="ARBA00022884"/>
    </source>
</evidence>
<name>A0A031FTU9_9MICO</name>
<keyword evidence="2" id="KW-0540">Nuclease</keyword>
<keyword evidence="3" id="KW-0255">Endonuclease</keyword>
<evidence type="ECO:0000256" key="2">
    <source>
        <dbReference type="ARBA" id="ARBA00022722"/>
    </source>
</evidence>
<dbReference type="GO" id="GO:0008033">
    <property type="term" value="P:tRNA processing"/>
    <property type="evidence" value="ECO:0007669"/>
    <property type="project" value="UniProtKB-KW"/>
</dbReference>
<keyword evidence="5" id="KW-0694">RNA-binding</keyword>
<dbReference type="SUPFAM" id="SSF54211">
    <property type="entry name" value="Ribosomal protein S5 domain 2-like"/>
    <property type="match status" value="1"/>
</dbReference>
<keyword evidence="4 6" id="KW-0378">Hydrolase</keyword>
<accession>A0A031FTU9</accession>
<dbReference type="GO" id="GO:0004526">
    <property type="term" value="F:ribonuclease P activity"/>
    <property type="evidence" value="ECO:0007669"/>
    <property type="project" value="UniProtKB-EC"/>
</dbReference>
<dbReference type="Proteomes" id="UP000024001">
    <property type="component" value="Unassembled WGS sequence"/>
</dbReference>
<evidence type="ECO:0000256" key="1">
    <source>
        <dbReference type="ARBA" id="ARBA00022694"/>
    </source>
</evidence>